<dbReference type="AlphaFoldDB" id="A0A834M325"/>
<evidence type="ECO:0000256" key="1">
    <source>
        <dbReference type="ARBA" id="ARBA00022679"/>
    </source>
</evidence>
<dbReference type="InterPro" id="IPR002139">
    <property type="entry name" value="Ribo/fructo_kinase"/>
</dbReference>
<feature type="domain" description="Carbohydrate kinase PfkB" evidence="3">
    <location>
        <begin position="4"/>
        <end position="103"/>
    </location>
</feature>
<sequence length="110" mass="11520">MTSNIVVVGSCMIDFVSYAPRLPIAGETIHGDKFVTNFGGKGANQCVAAAKLGGNTALIAKVGDDVWGAKYIDNLIKQGVNTEYVKIAPNSSSGIAQINVSNSGCFNNYF</sequence>
<dbReference type="InterPro" id="IPR029056">
    <property type="entry name" value="Ribokinase-like"/>
</dbReference>
<dbReference type="InterPro" id="IPR011611">
    <property type="entry name" value="PfkB_dom"/>
</dbReference>
<keyword evidence="1" id="KW-0808">Transferase</keyword>
<dbReference type="EMBL" id="JAACXV010014584">
    <property type="protein sequence ID" value="KAF7265861.1"/>
    <property type="molecule type" value="Genomic_DNA"/>
</dbReference>
<keyword evidence="5" id="KW-1185">Reference proteome</keyword>
<keyword evidence="2" id="KW-0418">Kinase</keyword>
<dbReference type="PANTHER" id="PTHR10584:SF166">
    <property type="entry name" value="RIBOKINASE"/>
    <property type="match status" value="1"/>
</dbReference>
<dbReference type="GO" id="GO:0006796">
    <property type="term" value="P:phosphate-containing compound metabolic process"/>
    <property type="evidence" value="ECO:0007669"/>
    <property type="project" value="UniProtKB-ARBA"/>
</dbReference>
<dbReference type="OrthoDB" id="415590at2759"/>
<proteinExistence type="predicted"/>
<evidence type="ECO:0000259" key="3">
    <source>
        <dbReference type="Pfam" id="PF00294"/>
    </source>
</evidence>
<dbReference type="GO" id="GO:0005829">
    <property type="term" value="C:cytosol"/>
    <property type="evidence" value="ECO:0007669"/>
    <property type="project" value="TreeGrafter"/>
</dbReference>
<evidence type="ECO:0000313" key="4">
    <source>
        <dbReference type="EMBL" id="KAF7265861.1"/>
    </source>
</evidence>
<dbReference type="Gene3D" id="3.40.1190.20">
    <property type="match status" value="1"/>
</dbReference>
<organism evidence="4 5">
    <name type="scientific">Rhynchophorus ferrugineus</name>
    <name type="common">Red palm weevil</name>
    <name type="synonym">Curculio ferrugineus</name>
    <dbReference type="NCBI Taxonomy" id="354439"/>
    <lineage>
        <taxon>Eukaryota</taxon>
        <taxon>Metazoa</taxon>
        <taxon>Ecdysozoa</taxon>
        <taxon>Arthropoda</taxon>
        <taxon>Hexapoda</taxon>
        <taxon>Insecta</taxon>
        <taxon>Pterygota</taxon>
        <taxon>Neoptera</taxon>
        <taxon>Endopterygota</taxon>
        <taxon>Coleoptera</taxon>
        <taxon>Polyphaga</taxon>
        <taxon>Cucujiformia</taxon>
        <taxon>Curculionidae</taxon>
        <taxon>Dryophthorinae</taxon>
        <taxon>Rhynchophorus</taxon>
    </lineage>
</organism>
<protein>
    <recommendedName>
        <fullName evidence="3">Carbohydrate kinase PfkB domain-containing protein</fullName>
    </recommendedName>
</protein>
<dbReference type="Pfam" id="PF00294">
    <property type="entry name" value="PfkB"/>
    <property type="match status" value="1"/>
</dbReference>
<evidence type="ECO:0000256" key="2">
    <source>
        <dbReference type="ARBA" id="ARBA00022777"/>
    </source>
</evidence>
<dbReference type="GO" id="GO:0016301">
    <property type="term" value="F:kinase activity"/>
    <property type="evidence" value="ECO:0007669"/>
    <property type="project" value="UniProtKB-KW"/>
</dbReference>
<evidence type="ECO:0000313" key="5">
    <source>
        <dbReference type="Proteomes" id="UP000625711"/>
    </source>
</evidence>
<name>A0A834M325_RHYFE</name>
<gene>
    <name evidence="4" type="ORF">GWI33_020931</name>
</gene>
<reference evidence="4" key="1">
    <citation type="submission" date="2020-08" db="EMBL/GenBank/DDBJ databases">
        <title>Genome sequencing and assembly of the red palm weevil Rhynchophorus ferrugineus.</title>
        <authorList>
            <person name="Dias G.B."/>
            <person name="Bergman C.M."/>
            <person name="Manee M."/>
        </authorList>
    </citation>
    <scope>NUCLEOTIDE SEQUENCE</scope>
    <source>
        <strain evidence="4">AA-2017</strain>
        <tissue evidence="4">Whole larva</tissue>
    </source>
</reference>
<dbReference type="PRINTS" id="PR00990">
    <property type="entry name" value="RIBOKINASE"/>
</dbReference>
<dbReference type="SUPFAM" id="SSF53613">
    <property type="entry name" value="Ribokinase-like"/>
    <property type="match status" value="1"/>
</dbReference>
<dbReference type="PANTHER" id="PTHR10584">
    <property type="entry name" value="SUGAR KINASE"/>
    <property type="match status" value="1"/>
</dbReference>
<accession>A0A834M325</accession>
<dbReference type="Proteomes" id="UP000625711">
    <property type="component" value="Unassembled WGS sequence"/>
</dbReference>
<comment type="caution">
    <text evidence="4">The sequence shown here is derived from an EMBL/GenBank/DDBJ whole genome shotgun (WGS) entry which is preliminary data.</text>
</comment>